<protein>
    <submittedName>
        <fullName evidence="1">Uncharacterized protein</fullName>
    </submittedName>
</protein>
<dbReference type="EMBL" id="JBHRSB010000006">
    <property type="protein sequence ID" value="MFC3002303.1"/>
    <property type="molecule type" value="Genomic_DNA"/>
</dbReference>
<organism evidence="1 2">
    <name type="scientific">Falsiroseomonas tokyonensis</name>
    <dbReference type="NCBI Taxonomy" id="430521"/>
    <lineage>
        <taxon>Bacteria</taxon>
        <taxon>Pseudomonadati</taxon>
        <taxon>Pseudomonadota</taxon>
        <taxon>Alphaproteobacteria</taxon>
        <taxon>Acetobacterales</taxon>
        <taxon>Roseomonadaceae</taxon>
        <taxon>Falsiroseomonas</taxon>
    </lineage>
</organism>
<comment type="caution">
    <text evidence="1">The sequence shown here is derived from an EMBL/GenBank/DDBJ whole genome shotgun (WGS) entry which is preliminary data.</text>
</comment>
<accession>A0ABV7BY83</accession>
<dbReference type="Proteomes" id="UP001595420">
    <property type="component" value="Unassembled WGS sequence"/>
</dbReference>
<sequence length="60" mass="6621">MNSAIDAILQDRARAALARLDPEFAAWDKQRAERLLLDRAARLEAAVQRARADADGGGRF</sequence>
<keyword evidence="2" id="KW-1185">Reference proteome</keyword>
<reference evidence="2" key="1">
    <citation type="journal article" date="2019" name="Int. J. Syst. Evol. Microbiol.">
        <title>The Global Catalogue of Microorganisms (GCM) 10K type strain sequencing project: providing services to taxonomists for standard genome sequencing and annotation.</title>
        <authorList>
            <consortium name="The Broad Institute Genomics Platform"/>
            <consortium name="The Broad Institute Genome Sequencing Center for Infectious Disease"/>
            <person name="Wu L."/>
            <person name="Ma J."/>
        </authorList>
    </citation>
    <scope>NUCLEOTIDE SEQUENCE [LARGE SCALE GENOMIC DNA]</scope>
    <source>
        <strain evidence="2">CGMCC 1.16855</strain>
    </source>
</reference>
<proteinExistence type="predicted"/>
<evidence type="ECO:0000313" key="2">
    <source>
        <dbReference type="Proteomes" id="UP001595420"/>
    </source>
</evidence>
<name>A0ABV7BY83_9PROT</name>
<evidence type="ECO:0000313" key="1">
    <source>
        <dbReference type="EMBL" id="MFC3002303.1"/>
    </source>
</evidence>
<gene>
    <name evidence="1" type="ORF">ACFOD3_20560</name>
</gene>
<dbReference type="RefSeq" id="WP_216838386.1">
    <property type="nucleotide sequence ID" value="NZ_JAFNJS010000006.1"/>
</dbReference>